<evidence type="ECO:0000256" key="3">
    <source>
        <dbReference type="ARBA" id="ARBA00022857"/>
    </source>
</evidence>
<evidence type="ECO:0000256" key="5">
    <source>
        <dbReference type="SAM" id="MobiDB-lite"/>
    </source>
</evidence>
<dbReference type="SUPFAM" id="SSF55347">
    <property type="entry name" value="Glyceraldehyde-3-phosphate dehydrogenase-like, C-terminal domain"/>
    <property type="match status" value="1"/>
</dbReference>
<name>A0A540N5T5_MALBA</name>
<dbReference type="Pfam" id="PF00479">
    <property type="entry name" value="G6PD_N"/>
    <property type="match status" value="2"/>
</dbReference>
<dbReference type="Proteomes" id="UP000315295">
    <property type="component" value="Unassembled WGS sequence"/>
</dbReference>
<feature type="domain" description="Glucose-6-phosphate dehydrogenase C-terminal" evidence="7">
    <location>
        <begin position="390"/>
        <end position="659"/>
    </location>
</feature>
<feature type="region of interest" description="Disordered" evidence="5">
    <location>
        <begin position="120"/>
        <end position="146"/>
    </location>
</feature>
<comment type="caution">
    <text evidence="8">The sequence shown here is derived from an EMBL/GenBank/DDBJ whole genome shotgun (WGS) entry which is preliminary data.</text>
</comment>
<comment type="similarity">
    <text evidence="1">Belongs to the glucose-6-phosphate dehydrogenase family.</text>
</comment>
<dbReference type="EMBL" id="VIEB01000103">
    <property type="protein sequence ID" value="TQE06417.1"/>
    <property type="molecule type" value="Genomic_DNA"/>
</dbReference>
<evidence type="ECO:0000259" key="6">
    <source>
        <dbReference type="Pfam" id="PF00479"/>
    </source>
</evidence>
<evidence type="ECO:0000256" key="1">
    <source>
        <dbReference type="ARBA" id="ARBA00009975"/>
    </source>
</evidence>
<dbReference type="GO" id="GO:0006006">
    <property type="term" value="P:glucose metabolic process"/>
    <property type="evidence" value="ECO:0007669"/>
    <property type="project" value="UniProtKB-KW"/>
</dbReference>
<dbReference type="InterPro" id="IPR022675">
    <property type="entry name" value="G6P_DH_C"/>
</dbReference>
<evidence type="ECO:0008006" key="10">
    <source>
        <dbReference type="Google" id="ProtNLM"/>
    </source>
</evidence>
<dbReference type="STRING" id="106549.A0A540N5T5"/>
<dbReference type="Gene3D" id="3.40.50.720">
    <property type="entry name" value="NAD(P)-binding Rossmann-like Domain"/>
    <property type="match status" value="2"/>
</dbReference>
<organism evidence="8 9">
    <name type="scientific">Malus baccata</name>
    <name type="common">Siberian crab apple</name>
    <name type="synonym">Pyrus baccata</name>
    <dbReference type="NCBI Taxonomy" id="106549"/>
    <lineage>
        <taxon>Eukaryota</taxon>
        <taxon>Viridiplantae</taxon>
        <taxon>Streptophyta</taxon>
        <taxon>Embryophyta</taxon>
        <taxon>Tracheophyta</taxon>
        <taxon>Spermatophyta</taxon>
        <taxon>Magnoliopsida</taxon>
        <taxon>eudicotyledons</taxon>
        <taxon>Gunneridae</taxon>
        <taxon>Pentapetalae</taxon>
        <taxon>rosids</taxon>
        <taxon>fabids</taxon>
        <taxon>Rosales</taxon>
        <taxon>Rosaceae</taxon>
        <taxon>Amygdaloideae</taxon>
        <taxon>Maleae</taxon>
        <taxon>Malus</taxon>
    </lineage>
</organism>
<feature type="compositionally biased region" description="Polar residues" evidence="5">
    <location>
        <begin position="134"/>
        <end position="146"/>
    </location>
</feature>
<dbReference type="PANTHER" id="PTHR23429">
    <property type="entry name" value="GLUCOSE-6-PHOSPHATE 1-DEHYDROGENASE G6PD"/>
    <property type="match status" value="1"/>
</dbReference>
<sequence>MSMSLSGVSLPSSASRPPSDLCFTAHQFSFGAPANFFRSGPGGRVVLHGGPHHFCRKFCGLKRWILENLHSQHHKRKIGPTNEYKSLKNEVKDHLTDHSYSTLPHGDSNDRTTKITLQLEESSLPSSKPHDSVTGPTTSLESPSIPQTHSSEFLIEGGAEASLCIAVIGATGELARGKIFPALFALYYSGFLPENVSIFGYSRKDMTDEDLRSMIASTLTCRIDHQYASCVTTITLNVSIFGYSRKDITDEDLRSMIASTLTCRIDHQENCGNKMDVFLSRTHYINGGYDNREGMSKLNVLMQQFEGKSEANRIFYLSVPQEALINVACSIADNAQSLKGWNRVIVEKPFGFDVLSSHRLTQSLLSKFEEKQIYRIDHLLGRNLIENLTVLRFANLVFEPLWSRTYIRNVQVILSEDLGVQAGKYFDGYGIIRDIVHSHILQTIALLAMEPPISLDGEDIRNEKAKLLRSVRKLEPSDVILGQYKGSTKDEVDVYTNSLTPTYFAAALYIDNARWDGVPFLIKAGMGLIQHRVEIRIQFRHVPGNLYRERLGHNIDRATNELILRDTPDEAIVVRVNNKIPGLGYNVEVPDSYEHLLLDVIDGDNHLFLRSDELAAAWNILTPVLNEIDKKNIAPELYELGGRGPVGAYYLWAKHGVPWAED</sequence>
<keyword evidence="4" id="KW-0119">Carbohydrate metabolism</keyword>
<keyword evidence="3" id="KW-0521">NADP</keyword>
<protein>
    <recommendedName>
        <fullName evidence="10">Glucose-6-phosphate dehydrogenase (NADP(+))</fullName>
    </recommendedName>
</protein>
<evidence type="ECO:0000256" key="4">
    <source>
        <dbReference type="ARBA" id="ARBA00023277"/>
    </source>
</evidence>
<evidence type="ECO:0000313" key="9">
    <source>
        <dbReference type="Proteomes" id="UP000315295"/>
    </source>
</evidence>
<dbReference type="PANTHER" id="PTHR23429:SF4">
    <property type="entry name" value="INACTIVE GLUCOSE-6-PHOSPHATE 1-DEHYDROGENASE 4, CHLOROPLASTIC"/>
    <property type="match status" value="1"/>
</dbReference>
<dbReference type="HAMAP" id="MF_00966">
    <property type="entry name" value="G6PD"/>
    <property type="match status" value="1"/>
</dbReference>
<feature type="domain" description="Glucose-6-phosphate dehydrogenase NAD-binding" evidence="6">
    <location>
        <begin position="167"/>
        <end position="221"/>
    </location>
</feature>
<evidence type="ECO:0000259" key="7">
    <source>
        <dbReference type="Pfam" id="PF02781"/>
    </source>
</evidence>
<keyword evidence="2" id="KW-0313">Glucose metabolism</keyword>
<evidence type="ECO:0000313" key="8">
    <source>
        <dbReference type="EMBL" id="TQE06417.1"/>
    </source>
</evidence>
<proteinExistence type="inferred from homology"/>
<gene>
    <name evidence="8" type="ORF">C1H46_007916</name>
</gene>
<dbReference type="GO" id="GO:0006098">
    <property type="term" value="P:pentose-phosphate shunt"/>
    <property type="evidence" value="ECO:0007669"/>
    <property type="project" value="UniProtKB-ARBA"/>
</dbReference>
<reference evidence="8 9" key="1">
    <citation type="journal article" date="2019" name="G3 (Bethesda)">
        <title>Sequencing of a Wild Apple (Malus baccata) Genome Unravels the Differences Between Cultivated and Wild Apple Species Regarding Disease Resistance and Cold Tolerance.</title>
        <authorList>
            <person name="Chen X."/>
        </authorList>
    </citation>
    <scope>NUCLEOTIDE SEQUENCE [LARGE SCALE GENOMIC DNA]</scope>
    <source>
        <strain evidence="9">cv. Shandingzi</strain>
        <tissue evidence="8">Leaves</tissue>
    </source>
</reference>
<dbReference type="AlphaFoldDB" id="A0A540N5T5"/>
<dbReference type="InterPro" id="IPR022674">
    <property type="entry name" value="G6P_DH_NAD-bd"/>
</dbReference>
<dbReference type="GO" id="GO:0050661">
    <property type="term" value="F:NADP binding"/>
    <property type="evidence" value="ECO:0007669"/>
    <property type="project" value="InterPro"/>
</dbReference>
<dbReference type="InterPro" id="IPR036291">
    <property type="entry name" value="NAD(P)-bd_dom_sf"/>
</dbReference>
<dbReference type="Pfam" id="PF02781">
    <property type="entry name" value="G6PD_C"/>
    <property type="match status" value="1"/>
</dbReference>
<dbReference type="Gene3D" id="3.30.360.10">
    <property type="entry name" value="Dihydrodipicolinate Reductase, domain 2"/>
    <property type="match status" value="1"/>
</dbReference>
<dbReference type="PRINTS" id="PR00079">
    <property type="entry name" value="G6PDHDRGNASE"/>
</dbReference>
<dbReference type="FunFam" id="3.30.360.10:FF:000018">
    <property type="entry name" value="Glucose-6-phosphate 1-dehydrogenase"/>
    <property type="match status" value="1"/>
</dbReference>
<accession>A0A540N5T5</accession>
<dbReference type="SUPFAM" id="SSF51735">
    <property type="entry name" value="NAD(P)-binding Rossmann-fold domains"/>
    <property type="match status" value="2"/>
</dbReference>
<dbReference type="InterPro" id="IPR001282">
    <property type="entry name" value="G6P_DH"/>
</dbReference>
<dbReference type="GO" id="GO:0004345">
    <property type="term" value="F:glucose-6-phosphate dehydrogenase activity"/>
    <property type="evidence" value="ECO:0007669"/>
    <property type="project" value="InterPro"/>
</dbReference>
<feature type="domain" description="Glucose-6-phosphate dehydrogenase NAD-binding" evidence="6">
    <location>
        <begin position="234"/>
        <end position="387"/>
    </location>
</feature>
<keyword evidence="9" id="KW-1185">Reference proteome</keyword>
<evidence type="ECO:0000256" key="2">
    <source>
        <dbReference type="ARBA" id="ARBA00022526"/>
    </source>
</evidence>